<sequence>MTPLQFIDWLDGALDVDELLQVNHGAGQVAAELREMIRRRMQAVDRTEVEVAQPEVKIPPPAHSFRLTRDVVKMPAEDKLSEETLAEIRESISRKVAEGGGSLKSYTFSRAPLAHDLFLRDPHVHSPVSMGLVNTHGVV</sequence>
<dbReference type="RefSeq" id="WP_144196634.1">
    <property type="nucleotide sequence ID" value="NZ_VCIZ01000002.1"/>
</dbReference>
<proteinExistence type="predicted"/>
<organism evidence="1 2">
    <name type="scientific">Cupriavidus campinensis</name>
    <dbReference type="NCBI Taxonomy" id="151783"/>
    <lineage>
        <taxon>Bacteria</taxon>
        <taxon>Pseudomonadati</taxon>
        <taxon>Pseudomonadota</taxon>
        <taxon>Betaproteobacteria</taxon>
        <taxon>Burkholderiales</taxon>
        <taxon>Burkholderiaceae</taxon>
        <taxon>Cupriavidus</taxon>
    </lineage>
</organism>
<keyword evidence="2" id="KW-1185">Reference proteome</keyword>
<dbReference type="Proteomes" id="UP000318943">
    <property type="component" value="Unassembled WGS sequence"/>
</dbReference>
<gene>
    <name evidence="1" type="ORF">FGG12_05555</name>
</gene>
<evidence type="ECO:0000313" key="1">
    <source>
        <dbReference type="EMBL" id="TSP13941.1"/>
    </source>
</evidence>
<evidence type="ECO:0000313" key="2">
    <source>
        <dbReference type="Proteomes" id="UP000318943"/>
    </source>
</evidence>
<dbReference type="EMBL" id="VCIZ01000002">
    <property type="protein sequence ID" value="TSP13941.1"/>
    <property type="molecule type" value="Genomic_DNA"/>
</dbReference>
<reference evidence="1 2" key="1">
    <citation type="submission" date="2019-05" db="EMBL/GenBank/DDBJ databases">
        <title>Whole genome sequence analysis of Cupriavidus campinensis S14E4C strain.</title>
        <authorList>
            <person name="Abbaszade G."/>
            <person name="Szabo A."/>
            <person name="Toumi M."/>
            <person name="Toth E."/>
        </authorList>
    </citation>
    <scope>NUCLEOTIDE SEQUENCE [LARGE SCALE GENOMIC DNA]</scope>
    <source>
        <strain evidence="1 2">S14E4C</strain>
    </source>
</reference>
<protein>
    <submittedName>
        <fullName evidence="1">Uncharacterized protein</fullName>
    </submittedName>
</protein>
<name>A0ABY3ESK4_9BURK</name>
<accession>A0ABY3ESK4</accession>
<comment type="caution">
    <text evidence="1">The sequence shown here is derived from an EMBL/GenBank/DDBJ whole genome shotgun (WGS) entry which is preliminary data.</text>
</comment>